<comment type="caution">
    <text evidence="4">Lacks conserved residue(s) required for the propagation of feature annotation.</text>
</comment>
<accession>A0ABW0F788</accession>
<keyword evidence="7" id="KW-1185">Reference proteome</keyword>
<dbReference type="Pfam" id="PF01734">
    <property type="entry name" value="Patatin"/>
    <property type="match status" value="1"/>
</dbReference>
<organism evidence="6 7">
    <name type="scientific">Bosea minatitlanensis</name>
    <dbReference type="NCBI Taxonomy" id="128782"/>
    <lineage>
        <taxon>Bacteria</taxon>
        <taxon>Pseudomonadati</taxon>
        <taxon>Pseudomonadota</taxon>
        <taxon>Alphaproteobacteria</taxon>
        <taxon>Hyphomicrobiales</taxon>
        <taxon>Boseaceae</taxon>
        <taxon>Bosea</taxon>
    </lineage>
</organism>
<evidence type="ECO:0000259" key="5">
    <source>
        <dbReference type="PROSITE" id="PS51635"/>
    </source>
</evidence>
<dbReference type="InterPro" id="IPR050301">
    <property type="entry name" value="NTE"/>
</dbReference>
<name>A0ABW0F788_9HYPH</name>
<feature type="active site" description="Nucleophile" evidence="4">
    <location>
        <position position="55"/>
    </location>
</feature>
<feature type="active site" description="Proton acceptor" evidence="4">
    <location>
        <position position="183"/>
    </location>
</feature>
<dbReference type="Proteomes" id="UP001595976">
    <property type="component" value="Unassembled WGS sequence"/>
</dbReference>
<dbReference type="Gene3D" id="3.40.1090.10">
    <property type="entry name" value="Cytosolic phospholipase A2 catalytic domain"/>
    <property type="match status" value="2"/>
</dbReference>
<evidence type="ECO:0000256" key="4">
    <source>
        <dbReference type="PROSITE-ProRule" id="PRU01161"/>
    </source>
</evidence>
<keyword evidence="1 4" id="KW-0378">Hydrolase</keyword>
<gene>
    <name evidence="6" type="ORF">ACFPK2_17475</name>
</gene>
<feature type="domain" description="PNPLA" evidence="5">
    <location>
        <begin position="22"/>
        <end position="196"/>
    </location>
</feature>
<dbReference type="SUPFAM" id="SSF52151">
    <property type="entry name" value="FabD/lysophospholipase-like"/>
    <property type="match status" value="1"/>
</dbReference>
<feature type="short sequence motif" description="GXSXG" evidence="4">
    <location>
        <begin position="53"/>
        <end position="57"/>
    </location>
</feature>
<sequence>MSPRRPIASRSAPKTFTGEVALVLGAGGARGLSQIPVLEALDELGLKPAAISGCSIGAIIGAAYAAGLSGAELREHVLASFRDRPRVVARLLDARIGKIADLVRGLGNPALIDGERLLDLFWPEAVPDRFEELAIPFSATAADYHRHVEVTLSQGPLTPAVAASLAIPGLVRPVALGGHVLIDGGAINPLPYERLMAPGRIVLAVDVSAAPVAASDGRVPGAMEAIVGASQILTRTLVQRMVERQPPDILIRSGLDGVGGLDFFKAKAILAAAEPVKDEVKRALERALAATG</sequence>
<dbReference type="InterPro" id="IPR016035">
    <property type="entry name" value="Acyl_Trfase/lysoPLipase"/>
</dbReference>
<keyword evidence="3 4" id="KW-0443">Lipid metabolism</keyword>
<proteinExistence type="predicted"/>
<feature type="short sequence motif" description="DGA/G" evidence="4">
    <location>
        <begin position="183"/>
        <end position="185"/>
    </location>
</feature>
<evidence type="ECO:0000256" key="1">
    <source>
        <dbReference type="ARBA" id="ARBA00022801"/>
    </source>
</evidence>
<dbReference type="PROSITE" id="PS51635">
    <property type="entry name" value="PNPLA"/>
    <property type="match status" value="1"/>
</dbReference>
<dbReference type="RefSeq" id="WP_158444108.1">
    <property type="nucleotide sequence ID" value="NZ_JAOAOS010000003.1"/>
</dbReference>
<reference evidence="7" key="1">
    <citation type="journal article" date="2019" name="Int. J. Syst. Evol. Microbiol.">
        <title>The Global Catalogue of Microorganisms (GCM) 10K type strain sequencing project: providing services to taxonomists for standard genome sequencing and annotation.</title>
        <authorList>
            <consortium name="The Broad Institute Genomics Platform"/>
            <consortium name="The Broad Institute Genome Sequencing Center for Infectious Disease"/>
            <person name="Wu L."/>
            <person name="Ma J."/>
        </authorList>
    </citation>
    <scope>NUCLEOTIDE SEQUENCE [LARGE SCALE GENOMIC DNA]</scope>
    <source>
        <strain evidence="7">CGMCC 1.15643</strain>
    </source>
</reference>
<keyword evidence="2 4" id="KW-0442">Lipid degradation</keyword>
<evidence type="ECO:0000313" key="7">
    <source>
        <dbReference type="Proteomes" id="UP001595976"/>
    </source>
</evidence>
<dbReference type="PANTHER" id="PTHR14226">
    <property type="entry name" value="NEUROPATHY TARGET ESTERASE/SWISS CHEESE D.MELANOGASTER"/>
    <property type="match status" value="1"/>
</dbReference>
<evidence type="ECO:0000313" key="6">
    <source>
        <dbReference type="EMBL" id="MFC5294783.1"/>
    </source>
</evidence>
<comment type="caution">
    <text evidence="6">The sequence shown here is derived from an EMBL/GenBank/DDBJ whole genome shotgun (WGS) entry which is preliminary data.</text>
</comment>
<evidence type="ECO:0000256" key="2">
    <source>
        <dbReference type="ARBA" id="ARBA00022963"/>
    </source>
</evidence>
<dbReference type="EMBL" id="JBHSLI010000007">
    <property type="protein sequence ID" value="MFC5294783.1"/>
    <property type="molecule type" value="Genomic_DNA"/>
</dbReference>
<dbReference type="InterPro" id="IPR002641">
    <property type="entry name" value="PNPLA_dom"/>
</dbReference>
<protein>
    <submittedName>
        <fullName evidence="6">Patatin-like phospholipase family protein</fullName>
    </submittedName>
</protein>
<dbReference type="PANTHER" id="PTHR14226:SF29">
    <property type="entry name" value="NEUROPATHY TARGET ESTERASE SWS"/>
    <property type="match status" value="1"/>
</dbReference>
<evidence type="ECO:0000256" key="3">
    <source>
        <dbReference type="ARBA" id="ARBA00023098"/>
    </source>
</evidence>